<sequence length="130" mass="14573">MTPIERLDLGVIDGFRIHARMYGDEDESPERKYDPILCDPELMAGWCADEWCFVGVQVTASRAGVELGEASVWSLEYGWYNGRYHNPLTDSPATHEDWVYGNGPSLIHQAIADAFETMAAIRKPARLQGV</sequence>
<dbReference type="OrthoDB" id="7619050at2"/>
<reference evidence="1 2" key="1">
    <citation type="submission" date="2016-04" db="EMBL/GenBank/DDBJ databases">
        <authorList>
            <person name="Evans L.H."/>
            <person name="Alamgir A."/>
            <person name="Owens N."/>
            <person name="Weber N.D."/>
            <person name="Virtaneva K."/>
            <person name="Barbian K."/>
            <person name="Babar A."/>
            <person name="Rosenke K."/>
        </authorList>
    </citation>
    <scope>NUCLEOTIDE SEQUENCE [LARGE SCALE GENOMIC DNA]</scope>
    <source>
        <strain evidence="1 2">IFM 0406</strain>
    </source>
</reference>
<dbReference type="AlphaFoldDB" id="A0A161Z1T2"/>
<keyword evidence="2" id="KW-1185">Reference proteome</keyword>
<protein>
    <submittedName>
        <fullName evidence="1">Uncharacterized protein</fullName>
    </submittedName>
</protein>
<dbReference type="EMBL" id="LWGR01000009">
    <property type="protein sequence ID" value="KZM72244.1"/>
    <property type="molecule type" value="Genomic_DNA"/>
</dbReference>
<evidence type="ECO:0000313" key="1">
    <source>
        <dbReference type="EMBL" id="KZM72244.1"/>
    </source>
</evidence>
<accession>A0A161Z1T2</accession>
<proteinExistence type="predicted"/>
<dbReference type="Proteomes" id="UP000076512">
    <property type="component" value="Unassembled WGS sequence"/>
</dbReference>
<organism evidence="1 2">
    <name type="scientific">Nocardia terpenica</name>
    <dbReference type="NCBI Taxonomy" id="455432"/>
    <lineage>
        <taxon>Bacteria</taxon>
        <taxon>Bacillati</taxon>
        <taxon>Actinomycetota</taxon>
        <taxon>Actinomycetes</taxon>
        <taxon>Mycobacteriales</taxon>
        <taxon>Nocardiaceae</taxon>
        <taxon>Nocardia</taxon>
    </lineage>
</organism>
<gene>
    <name evidence="1" type="ORF">AWN90_36835</name>
</gene>
<comment type="caution">
    <text evidence="1">The sequence shown here is derived from an EMBL/GenBank/DDBJ whole genome shotgun (WGS) entry which is preliminary data.</text>
</comment>
<dbReference type="RefSeq" id="WP_067592677.1">
    <property type="nucleotide sequence ID" value="NZ_JABMCZ010000001.1"/>
</dbReference>
<name>A0A161Z1T2_9NOCA</name>
<dbReference type="STRING" id="455432.AWN90_36835"/>
<evidence type="ECO:0000313" key="2">
    <source>
        <dbReference type="Proteomes" id="UP000076512"/>
    </source>
</evidence>